<organism evidence="2 3">
    <name type="scientific">Micromonospora rosaria</name>
    <dbReference type="NCBI Taxonomy" id="47874"/>
    <lineage>
        <taxon>Bacteria</taxon>
        <taxon>Bacillati</taxon>
        <taxon>Actinomycetota</taxon>
        <taxon>Actinomycetes</taxon>
        <taxon>Micromonosporales</taxon>
        <taxon>Micromonosporaceae</taxon>
        <taxon>Micromonospora</taxon>
    </lineage>
</organism>
<keyword evidence="3" id="KW-1185">Reference proteome</keyword>
<reference evidence="2 3" key="1">
    <citation type="submission" date="2016-01" db="EMBL/GenBank/DDBJ databases">
        <title>Whole genome sequence and analysis of Micromonospora rosaria DSM 803, which can produce antibacterial substance rosamicin.</title>
        <authorList>
            <person name="Yang H."/>
            <person name="He X."/>
            <person name="Zhu D."/>
        </authorList>
    </citation>
    <scope>NUCLEOTIDE SEQUENCE [LARGE SCALE GENOMIC DNA]</scope>
    <source>
        <strain evidence="2 3">DSM 803</strain>
    </source>
</reference>
<dbReference type="InterPro" id="IPR045794">
    <property type="entry name" value="Trypco1"/>
</dbReference>
<dbReference type="NCBIfam" id="NF041216">
    <property type="entry name" value="CU044_2847_fam"/>
    <property type="match status" value="1"/>
</dbReference>
<comment type="caution">
    <text evidence="2">The sequence shown here is derived from an EMBL/GenBank/DDBJ whole genome shotgun (WGS) entry which is preliminary data.</text>
</comment>
<protein>
    <recommendedName>
        <fullName evidence="1">Trypsin-co-occurring domain-containing protein</fullName>
    </recommendedName>
</protein>
<dbReference type="EMBL" id="LRQV01000073">
    <property type="protein sequence ID" value="KXK60408.1"/>
    <property type="molecule type" value="Genomic_DNA"/>
</dbReference>
<dbReference type="AlphaFoldDB" id="A0A136PPW8"/>
<proteinExistence type="predicted"/>
<evidence type="ECO:0000313" key="2">
    <source>
        <dbReference type="EMBL" id="KXK60408.1"/>
    </source>
</evidence>
<evidence type="ECO:0000313" key="3">
    <source>
        <dbReference type="Proteomes" id="UP000070620"/>
    </source>
</evidence>
<accession>A0A136PPW8</accession>
<dbReference type="Proteomes" id="UP000070620">
    <property type="component" value="Unassembled WGS sequence"/>
</dbReference>
<feature type="domain" description="Trypsin-co-occurring" evidence="1">
    <location>
        <begin position="3"/>
        <end position="70"/>
    </location>
</feature>
<evidence type="ECO:0000259" key="1">
    <source>
        <dbReference type="Pfam" id="PF19493"/>
    </source>
</evidence>
<dbReference type="Pfam" id="PF19493">
    <property type="entry name" value="Trypco1"/>
    <property type="match status" value="1"/>
</dbReference>
<name>A0A136PPW8_9ACTN</name>
<gene>
    <name evidence="2" type="ORF">AWW66_19180</name>
</gene>
<sequence length="82" mass="9039">MVGRLTESFEESFARFRTMAAGVARQAWSQAQPPERVAIELGVKVTAKGKLVLAESGVEGQLKVLFEWHRREATPGPLADDE</sequence>